<protein>
    <recommendedName>
        <fullName evidence="3">histidine kinase</fullName>
        <ecNumber evidence="3">2.7.13.3</ecNumber>
    </recommendedName>
</protein>
<keyword evidence="5 14" id="KW-0597">Phosphoprotein</keyword>
<dbReference type="InterPro" id="IPR003594">
    <property type="entry name" value="HATPase_dom"/>
</dbReference>
<dbReference type="Gene3D" id="3.30.565.10">
    <property type="entry name" value="Histidine kinase-like ATPase, C-terminal domain"/>
    <property type="match status" value="1"/>
</dbReference>
<dbReference type="CDD" id="cd17546">
    <property type="entry name" value="REC_hyHK_CKI1_RcsC-like"/>
    <property type="match status" value="1"/>
</dbReference>
<organism evidence="20 21">
    <name type="scientific">Madurella mycetomatis</name>
    <dbReference type="NCBI Taxonomy" id="100816"/>
    <lineage>
        <taxon>Eukaryota</taxon>
        <taxon>Fungi</taxon>
        <taxon>Dikarya</taxon>
        <taxon>Ascomycota</taxon>
        <taxon>Pezizomycotina</taxon>
        <taxon>Sordariomycetes</taxon>
        <taxon>Sordariomycetidae</taxon>
        <taxon>Sordariales</taxon>
        <taxon>Sordariales incertae sedis</taxon>
        <taxon>Madurella</taxon>
    </lineage>
</organism>
<dbReference type="SUPFAM" id="SSF47384">
    <property type="entry name" value="Homodimeric domain of signal transducing histidine kinase"/>
    <property type="match status" value="1"/>
</dbReference>
<dbReference type="VEuPathDB" id="FungiDB:MMYC01_209594"/>
<feature type="compositionally biased region" description="Polar residues" evidence="15">
    <location>
        <begin position="973"/>
        <end position="995"/>
    </location>
</feature>
<evidence type="ECO:0000256" key="8">
    <source>
        <dbReference type="ARBA" id="ARBA00022741"/>
    </source>
</evidence>
<evidence type="ECO:0000256" key="6">
    <source>
        <dbReference type="ARBA" id="ARBA00022679"/>
    </source>
</evidence>
<feature type="compositionally biased region" description="Low complexity" evidence="15">
    <location>
        <begin position="1178"/>
        <end position="1187"/>
    </location>
</feature>
<evidence type="ECO:0000259" key="16">
    <source>
        <dbReference type="PROSITE" id="PS50109"/>
    </source>
</evidence>
<dbReference type="Pfam" id="PF02518">
    <property type="entry name" value="HATPase_c"/>
    <property type="match status" value="1"/>
</dbReference>
<evidence type="ECO:0000256" key="12">
    <source>
        <dbReference type="ARBA" id="ARBA00023012"/>
    </source>
</evidence>
<dbReference type="FunFam" id="3.30.450.20:FF:000099">
    <property type="entry name" value="Sensory box sensor histidine kinase"/>
    <property type="match status" value="1"/>
</dbReference>
<reference evidence="20 21" key="1">
    <citation type="journal article" date="2016" name="Genome Announc.">
        <title>Genome Sequence of Madurella mycetomatis mm55, Isolated from a Human Mycetoma Case in Sudan.</title>
        <authorList>
            <person name="Smit S."/>
            <person name="Derks M.F."/>
            <person name="Bervoets S."/>
            <person name="Fahal A."/>
            <person name="van Leeuwen W."/>
            <person name="van Belkum A."/>
            <person name="van de Sande W.W."/>
        </authorList>
    </citation>
    <scope>NUCLEOTIDE SEQUENCE [LARGE SCALE GENOMIC DNA]</scope>
    <source>
        <strain evidence="21">mm55</strain>
    </source>
</reference>
<keyword evidence="12" id="KW-0902">Two-component regulatory system</keyword>
<evidence type="ECO:0000313" key="20">
    <source>
        <dbReference type="EMBL" id="KXX74341.1"/>
    </source>
</evidence>
<dbReference type="NCBIfam" id="TIGR00229">
    <property type="entry name" value="sensory_box"/>
    <property type="match status" value="1"/>
</dbReference>
<dbReference type="STRING" id="100816.A0A175VT49"/>
<dbReference type="InterPro" id="IPR036097">
    <property type="entry name" value="HisK_dim/P_sf"/>
</dbReference>
<dbReference type="SMART" id="SM00086">
    <property type="entry name" value="PAC"/>
    <property type="match status" value="2"/>
</dbReference>
<feature type="region of interest" description="Disordered" evidence="15">
    <location>
        <begin position="972"/>
        <end position="1012"/>
    </location>
</feature>
<dbReference type="SUPFAM" id="SSF52172">
    <property type="entry name" value="CheY-like"/>
    <property type="match status" value="1"/>
</dbReference>
<dbReference type="EC" id="2.7.13.3" evidence="3"/>
<dbReference type="PANTHER" id="PTHR45339">
    <property type="entry name" value="HYBRID SIGNAL TRANSDUCTION HISTIDINE KINASE J"/>
    <property type="match status" value="1"/>
</dbReference>
<dbReference type="PROSITE" id="PS50113">
    <property type="entry name" value="PAC"/>
    <property type="match status" value="1"/>
</dbReference>
<gene>
    <name evidence="20" type="ORF">MMYC01_209594</name>
</gene>
<keyword evidence="9 20" id="KW-0418">Kinase</keyword>
<sequence>MRPSEPSTQGDQAAADVDSDSDANLLRARPQILTTRRDASSLGHGIRSMNPPPASDDGRDSRDDLDGPCANPVCPTMPLISPSQVAFAAIQFLPVPVLVLDAQKTVVLANEAMGRLLGVTPGSAKGADRMELRGKSLSQIGIDFVQDAVPVWIDWEQFLDQTAADMARRKNNMADGDTDGAYDRQESPSLDVTVEVVISPTALQKSIPEAGLPSTSPTPTVRSEMIVSACEIDPNSVFFTLTLTKTEPLSSETPKEPTTATPSAVSLDYGRISSPSKVGPRTASLFSTPSPTPDGPSASSIPSAPSVLQKMTVMKDALLDNIQTPIFAMWKDGSVSFPNRAARKLFHRNAKPAKAADGSDLLPTWILWDADFSRQLDPSENPMSVLIRTETPFASRRIGVYDAEGQPLVFDVEGAALRDDSTGEFLAGVVTYNDVTRMTEEFRLICDTMPQLVWTAGPDGAHDFFNSRWYSYTGLSEQDSVGLGWKNAFHPDDTPEAERRWNHSLATGEPYSTEYRCRGKDGEWRWFLGRALPLRNKQTGEVEKWFGTCTDVHESNEAKNEIKRTRQQLLSVIALSHMTMFTVDPNRRITMLEGAMIWDSRCDNNLSKRYIGENVYEVFGRLNPQLPEGQMPPFLKPLESILAGEATEDLEEHQIEGRWYRTCLQPIPERTSANKDTVIEGVIGFIMDVTELKAREKALRTQAREKRQLVANEAAAKEASRLKSQFLANMSHEIRTPISGVIGMAELLLDADLGDEQREMTENIYRSANALLTVINDILDFSKVESGRLDIEEVQFSLSVVVQDVGKMLSFAAERKGLAFYSDIAADIESNLIVMGDPGRVRQIMTNFLTNSIKFTNQGHVKLSVSKEKETADAIEIRFVVEDTGIGVEDEVVKRLFQPFSQGDASTARKFGGTGLGLTICKNLLELMNGRMTFQSIPGVGTTATFWIPFNRPQGTQGASLVEIGPLSERLQSEMSVSGNSSDYENKLSTPSGERSSIPPDKGQSPWRHSPSSFLVATPEEQLPYRARANVHVLVVEDNAVNQQFALKTIEKLGFRATAVWNGQEAVDYIAAAKEGTQKKPDIILMDVQMPLIDGYKCTHILRHHVAHRAFVSDVPIVAMTASAIQGDREKCRKAGMDDYLSKPVRIKTLERMLVRWSTKERSNAALSSSAASSRSISLGLSGSECSESSKYREKPFEMPPGTADLPVLVDGAAPPAMSAPPPSKSEADALEGLQDDLTPRPLLTHSDTSDRFPGYAVPMPLGSRRDRIESEMMQLARRLSEDDLAVQHRGGRQIDAARGASAHPRGSSPRRGALTEENVGKLG</sequence>
<dbReference type="Gene3D" id="1.10.287.130">
    <property type="match status" value="1"/>
</dbReference>
<dbReference type="AlphaFoldDB" id="A0A175VT49"/>
<dbReference type="Pfam" id="PF00512">
    <property type="entry name" value="HisKA"/>
    <property type="match status" value="1"/>
</dbReference>
<evidence type="ECO:0000256" key="14">
    <source>
        <dbReference type="PROSITE-ProRule" id="PRU00169"/>
    </source>
</evidence>
<dbReference type="PROSITE" id="PS50110">
    <property type="entry name" value="RESPONSE_REGULATORY"/>
    <property type="match status" value="1"/>
</dbReference>
<dbReference type="FunFam" id="1.10.287.130:FF:000003">
    <property type="entry name" value="Histidine kinase"/>
    <property type="match status" value="1"/>
</dbReference>
<keyword evidence="6" id="KW-0808">Transferase</keyword>
<dbReference type="SUPFAM" id="SSF55785">
    <property type="entry name" value="PYP-like sensor domain (PAS domain)"/>
    <property type="match status" value="2"/>
</dbReference>
<feature type="domain" description="PAS" evidence="18">
    <location>
        <begin position="438"/>
        <end position="508"/>
    </location>
</feature>
<dbReference type="InterPro" id="IPR001610">
    <property type="entry name" value="PAC"/>
</dbReference>
<dbReference type="CDD" id="cd00082">
    <property type="entry name" value="HisKA"/>
    <property type="match status" value="1"/>
</dbReference>
<keyword evidence="21" id="KW-1185">Reference proteome</keyword>
<comment type="catalytic activity">
    <reaction evidence="1">
        <text>ATP + protein L-histidine = ADP + protein N-phospho-L-histidine.</text>
        <dbReference type="EC" id="2.7.13.3"/>
    </reaction>
</comment>
<comment type="caution">
    <text evidence="20">The sequence shown here is derived from an EMBL/GenBank/DDBJ whole genome shotgun (WGS) entry which is preliminary data.</text>
</comment>
<proteinExistence type="predicted"/>
<dbReference type="CDD" id="cd00130">
    <property type="entry name" value="PAS"/>
    <property type="match status" value="2"/>
</dbReference>
<dbReference type="SMART" id="SM00448">
    <property type="entry name" value="REC"/>
    <property type="match status" value="1"/>
</dbReference>
<feature type="region of interest" description="Disordered" evidence="15">
    <location>
        <begin position="1"/>
        <end position="69"/>
    </location>
</feature>
<name>A0A175VT49_9PEZI</name>
<evidence type="ECO:0000256" key="10">
    <source>
        <dbReference type="ARBA" id="ARBA00022840"/>
    </source>
</evidence>
<dbReference type="InterPro" id="IPR003661">
    <property type="entry name" value="HisK_dim/P_dom"/>
</dbReference>
<keyword evidence="11" id="KW-1133">Transmembrane helix</keyword>
<dbReference type="GO" id="GO:0005886">
    <property type="term" value="C:plasma membrane"/>
    <property type="evidence" value="ECO:0007669"/>
    <property type="project" value="UniProtKB-SubCell"/>
</dbReference>
<accession>A0A175VT49</accession>
<evidence type="ECO:0000256" key="9">
    <source>
        <dbReference type="ARBA" id="ARBA00022777"/>
    </source>
</evidence>
<dbReference type="CDD" id="cd16922">
    <property type="entry name" value="HATPase_EvgS-ArcB-TorS-like"/>
    <property type="match status" value="1"/>
</dbReference>
<dbReference type="SMART" id="SM00388">
    <property type="entry name" value="HisKA"/>
    <property type="match status" value="1"/>
</dbReference>
<dbReference type="PANTHER" id="PTHR45339:SF1">
    <property type="entry name" value="HYBRID SIGNAL TRANSDUCTION HISTIDINE KINASE J"/>
    <property type="match status" value="1"/>
</dbReference>
<feature type="compositionally biased region" description="Polar residues" evidence="15">
    <location>
        <begin position="247"/>
        <end position="264"/>
    </location>
</feature>
<feature type="compositionally biased region" description="Polar residues" evidence="15">
    <location>
        <begin position="1"/>
        <end position="11"/>
    </location>
</feature>
<dbReference type="Gene3D" id="3.30.450.20">
    <property type="entry name" value="PAS domain"/>
    <property type="match status" value="3"/>
</dbReference>
<dbReference type="GO" id="GO:0000155">
    <property type="term" value="F:phosphorelay sensor kinase activity"/>
    <property type="evidence" value="ECO:0007669"/>
    <property type="project" value="InterPro"/>
</dbReference>
<comment type="subcellular location">
    <subcellularLocation>
        <location evidence="2">Cell membrane</location>
        <topology evidence="2">Multi-pass membrane protein</topology>
    </subcellularLocation>
</comment>
<dbReference type="Pfam" id="PF08447">
    <property type="entry name" value="PAS_3"/>
    <property type="match status" value="1"/>
</dbReference>
<dbReference type="SMART" id="SM00091">
    <property type="entry name" value="PAS"/>
    <property type="match status" value="2"/>
</dbReference>
<dbReference type="EMBL" id="LCTW02000363">
    <property type="protein sequence ID" value="KXX74341.1"/>
    <property type="molecule type" value="Genomic_DNA"/>
</dbReference>
<evidence type="ECO:0000256" key="11">
    <source>
        <dbReference type="ARBA" id="ARBA00022989"/>
    </source>
</evidence>
<feature type="region of interest" description="Disordered" evidence="15">
    <location>
        <begin position="247"/>
        <end position="303"/>
    </location>
</feature>
<dbReference type="InterPro" id="IPR035965">
    <property type="entry name" value="PAS-like_dom_sf"/>
</dbReference>
<evidence type="ECO:0000256" key="2">
    <source>
        <dbReference type="ARBA" id="ARBA00004651"/>
    </source>
</evidence>
<evidence type="ECO:0000256" key="1">
    <source>
        <dbReference type="ARBA" id="ARBA00000085"/>
    </source>
</evidence>
<dbReference type="SUPFAM" id="SSF55874">
    <property type="entry name" value="ATPase domain of HSP90 chaperone/DNA topoisomerase II/histidine kinase"/>
    <property type="match status" value="1"/>
</dbReference>
<dbReference type="InterPro" id="IPR011006">
    <property type="entry name" value="CheY-like_superfamily"/>
</dbReference>
<feature type="domain" description="Response regulatory" evidence="17">
    <location>
        <begin position="1032"/>
        <end position="1158"/>
    </location>
</feature>
<feature type="region of interest" description="Disordered" evidence="15">
    <location>
        <begin position="1178"/>
        <end position="1266"/>
    </location>
</feature>
<dbReference type="PRINTS" id="PR00344">
    <property type="entry name" value="BCTRLSENSOR"/>
</dbReference>
<dbReference type="PROSITE" id="PS50109">
    <property type="entry name" value="HIS_KIN"/>
    <property type="match status" value="1"/>
</dbReference>
<keyword evidence="13" id="KW-0472">Membrane</keyword>
<evidence type="ECO:0000256" key="4">
    <source>
        <dbReference type="ARBA" id="ARBA00022475"/>
    </source>
</evidence>
<feature type="domain" description="Histidine kinase" evidence="16">
    <location>
        <begin position="729"/>
        <end position="952"/>
    </location>
</feature>
<feature type="compositionally biased region" description="Basic and acidic residues" evidence="15">
    <location>
        <begin position="1188"/>
        <end position="1197"/>
    </location>
</feature>
<keyword evidence="8" id="KW-0547">Nucleotide-binding</keyword>
<dbReference type="Gene3D" id="3.40.50.2300">
    <property type="match status" value="1"/>
</dbReference>
<evidence type="ECO:0000256" key="7">
    <source>
        <dbReference type="ARBA" id="ARBA00022692"/>
    </source>
</evidence>
<dbReference type="FunFam" id="3.30.565.10:FF:000010">
    <property type="entry name" value="Sensor histidine kinase RcsC"/>
    <property type="match status" value="1"/>
</dbReference>
<feature type="modified residue" description="4-aspartylphosphate" evidence="14">
    <location>
        <position position="1087"/>
    </location>
</feature>
<evidence type="ECO:0000256" key="15">
    <source>
        <dbReference type="SAM" id="MobiDB-lite"/>
    </source>
</evidence>
<dbReference type="InterPro" id="IPR001789">
    <property type="entry name" value="Sig_transdc_resp-reg_receiver"/>
</dbReference>
<dbReference type="InterPro" id="IPR013655">
    <property type="entry name" value="PAS_fold_3"/>
</dbReference>
<evidence type="ECO:0000256" key="5">
    <source>
        <dbReference type="ARBA" id="ARBA00022553"/>
    </source>
</evidence>
<dbReference type="OrthoDB" id="60033at2759"/>
<dbReference type="Pfam" id="PF00072">
    <property type="entry name" value="Response_reg"/>
    <property type="match status" value="1"/>
</dbReference>
<evidence type="ECO:0000256" key="13">
    <source>
        <dbReference type="ARBA" id="ARBA00023136"/>
    </source>
</evidence>
<keyword evidence="10" id="KW-0067">ATP-binding</keyword>
<dbReference type="InterPro" id="IPR005467">
    <property type="entry name" value="His_kinase_dom"/>
</dbReference>
<keyword evidence="4" id="KW-1003">Cell membrane</keyword>
<evidence type="ECO:0000259" key="17">
    <source>
        <dbReference type="PROSITE" id="PS50110"/>
    </source>
</evidence>
<dbReference type="Proteomes" id="UP000078237">
    <property type="component" value="Unassembled WGS sequence"/>
</dbReference>
<dbReference type="PROSITE" id="PS50112">
    <property type="entry name" value="PAS"/>
    <property type="match status" value="1"/>
</dbReference>
<feature type="compositionally biased region" description="Basic and acidic residues" evidence="15">
    <location>
        <begin position="56"/>
        <end position="65"/>
    </location>
</feature>
<dbReference type="InterPro" id="IPR000014">
    <property type="entry name" value="PAS"/>
</dbReference>
<evidence type="ECO:0000313" key="21">
    <source>
        <dbReference type="Proteomes" id="UP000078237"/>
    </source>
</evidence>
<feature type="region of interest" description="Disordered" evidence="15">
    <location>
        <begin position="1280"/>
        <end position="1324"/>
    </location>
</feature>
<feature type="domain" description="PAC" evidence="19">
    <location>
        <begin position="511"/>
        <end position="564"/>
    </location>
</feature>
<evidence type="ECO:0000256" key="3">
    <source>
        <dbReference type="ARBA" id="ARBA00012438"/>
    </source>
</evidence>
<dbReference type="InterPro" id="IPR000700">
    <property type="entry name" value="PAS-assoc_C"/>
</dbReference>
<dbReference type="InterPro" id="IPR004358">
    <property type="entry name" value="Sig_transdc_His_kin-like_C"/>
</dbReference>
<evidence type="ECO:0000259" key="19">
    <source>
        <dbReference type="PROSITE" id="PS50113"/>
    </source>
</evidence>
<dbReference type="GO" id="GO:0005524">
    <property type="term" value="F:ATP binding"/>
    <property type="evidence" value="ECO:0007669"/>
    <property type="project" value="UniProtKB-KW"/>
</dbReference>
<dbReference type="Pfam" id="PF13188">
    <property type="entry name" value="PAS_8"/>
    <property type="match status" value="1"/>
</dbReference>
<evidence type="ECO:0000259" key="18">
    <source>
        <dbReference type="PROSITE" id="PS50112"/>
    </source>
</evidence>
<dbReference type="InterPro" id="IPR036890">
    <property type="entry name" value="HATPase_C_sf"/>
</dbReference>
<dbReference type="SMART" id="SM00387">
    <property type="entry name" value="HATPase_c"/>
    <property type="match status" value="1"/>
</dbReference>
<keyword evidence="7" id="KW-0812">Transmembrane</keyword>